<keyword evidence="3" id="KW-1185">Reference proteome</keyword>
<comment type="caution">
    <text evidence="2">The sequence shown here is derived from an EMBL/GenBank/DDBJ whole genome shotgun (WGS) entry which is preliminary data.</text>
</comment>
<reference evidence="2 3" key="1">
    <citation type="submission" date="2019-08" db="EMBL/GenBank/DDBJ databases">
        <title>In-depth cultivation of the pig gut microbiome towards novel bacterial diversity and tailored functional studies.</title>
        <authorList>
            <person name="Wylensek D."/>
            <person name="Hitch T.C.A."/>
            <person name="Clavel T."/>
        </authorList>
    </citation>
    <scope>NUCLEOTIDE SEQUENCE [LARGE SCALE GENOMIC DNA]</scope>
    <source>
        <strain evidence="2 3">Oil+RF-744-WCA-WT-11</strain>
    </source>
</reference>
<protein>
    <submittedName>
        <fullName evidence="2">Uncharacterized protein</fullName>
    </submittedName>
</protein>
<dbReference type="Pfam" id="PF19601">
    <property type="entry name" value="DUF6106"/>
    <property type="match status" value="1"/>
</dbReference>
<feature type="transmembrane region" description="Helical" evidence="1">
    <location>
        <begin position="20"/>
        <end position="37"/>
    </location>
</feature>
<dbReference type="EMBL" id="VULZ01000012">
    <property type="protein sequence ID" value="MSS15474.1"/>
    <property type="molecule type" value="Genomic_DNA"/>
</dbReference>
<dbReference type="AlphaFoldDB" id="A0A6L5X9P1"/>
<evidence type="ECO:0000313" key="2">
    <source>
        <dbReference type="EMBL" id="MSS15474.1"/>
    </source>
</evidence>
<dbReference type="Proteomes" id="UP000481852">
    <property type="component" value="Unassembled WGS sequence"/>
</dbReference>
<accession>A0A6L5X9P1</accession>
<sequence length="169" mass="19262">MNDLYKEIMVKPRPSQTNALKKGLLIAAAVLVFAAGMLFVQPLVMLGGIVLLFLEIWLIFPRFSVEYEYLYVNGDIDIDEIYSKSTRKRKGSYDNSSLVVMAPTGSAHLDGYQNRQGIKVLDYSSREPNVKTWTLVYGDGSDQKMLILELPDEVVQDMRRYSPQKVYLQ</sequence>
<evidence type="ECO:0000313" key="3">
    <source>
        <dbReference type="Proteomes" id="UP000481852"/>
    </source>
</evidence>
<keyword evidence="1" id="KW-1133">Transmembrane helix</keyword>
<dbReference type="RefSeq" id="WP_154526367.1">
    <property type="nucleotide sequence ID" value="NZ_VULZ01000012.1"/>
</dbReference>
<keyword evidence="1" id="KW-0812">Transmembrane</keyword>
<keyword evidence="1" id="KW-0472">Membrane</keyword>
<proteinExistence type="predicted"/>
<evidence type="ECO:0000256" key="1">
    <source>
        <dbReference type="SAM" id="Phobius"/>
    </source>
</evidence>
<dbReference type="InterPro" id="IPR046088">
    <property type="entry name" value="DUF6106"/>
</dbReference>
<name>A0A6L5X9P1_9FIRM</name>
<organism evidence="2 3">
    <name type="scientific">Porcincola intestinalis</name>
    <dbReference type="NCBI Taxonomy" id="2606632"/>
    <lineage>
        <taxon>Bacteria</taxon>
        <taxon>Bacillati</taxon>
        <taxon>Bacillota</taxon>
        <taxon>Clostridia</taxon>
        <taxon>Lachnospirales</taxon>
        <taxon>Lachnospiraceae</taxon>
        <taxon>Porcincola</taxon>
    </lineage>
</organism>
<gene>
    <name evidence="2" type="ORF">FYJ35_10570</name>
</gene>